<dbReference type="PROSITE" id="PS00041">
    <property type="entry name" value="HTH_ARAC_FAMILY_1"/>
    <property type="match status" value="1"/>
</dbReference>
<keyword evidence="2" id="KW-0238">DNA-binding</keyword>
<dbReference type="PANTHER" id="PTHR46796">
    <property type="entry name" value="HTH-TYPE TRANSCRIPTIONAL ACTIVATOR RHAS-RELATED"/>
    <property type="match status" value="1"/>
</dbReference>
<dbReference type="Proteomes" id="UP001597299">
    <property type="component" value="Unassembled WGS sequence"/>
</dbReference>
<dbReference type="EMBL" id="JBHUHD010000001">
    <property type="protein sequence ID" value="MFD2140439.1"/>
    <property type="molecule type" value="Genomic_DNA"/>
</dbReference>
<feature type="domain" description="HTH araC/xylS-type" evidence="4">
    <location>
        <begin position="216"/>
        <end position="317"/>
    </location>
</feature>
<dbReference type="PANTHER" id="PTHR46796:SF6">
    <property type="entry name" value="ARAC SUBFAMILY"/>
    <property type="match status" value="1"/>
</dbReference>
<keyword evidence="6" id="KW-1185">Reference proteome</keyword>
<dbReference type="InterPro" id="IPR018060">
    <property type="entry name" value="HTH_AraC"/>
</dbReference>
<evidence type="ECO:0000256" key="2">
    <source>
        <dbReference type="ARBA" id="ARBA00023125"/>
    </source>
</evidence>
<comment type="caution">
    <text evidence="5">The sequence shown here is derived from an EMBL/GenBank/DDBJ whole genome shotgun (WGS) entry which is preliminary data.</text>
</comment>
<dbReference type="InterPro" id="IPR050204">
    <property type="entry name" value="AraC_XylS_family_regulators"/>
</dbReference>
<sequence length="324" mass="35926">MTASGERVELSTDALGGRDREELIRDYYGRICMRLDLVPVDGNEMRFNSVTTLLPGMSVTRGAVAPMAWERTQALMADGNDDLAVSWIAGGWRFESRRAHALETVPGAPCIMPLDRAWRAEARQGEWTVCVQLSRRLLEPLVRHVEDVAPDALRPDAPETRLLFDYLQAVSRTPLTPRLAPLVSQHIADLLAAALGTTREVEEIVAGRGVRAARLRAIKQYIEENVANARLSAEMVGRHLGMSPRYVRRLFAETGGSLSDYVTDRRLALIHGRLGDPRFAGQPIADIAFGLGLVEPSTFYRRFKARYGLTPSEVRAADLRRPAG</sequence>
<gene>
    <name evidence="5" type="ORF">ACFSNC_08520</name>
</gene>
<dbReference type="InterPro" id="IPR018062">
    <property type="entry name" value="HTH_AraC-typ_CS"/>
</dbReference>
<evidence type="ECO:0000259" key="4">
    <source>
        <dbReference type="PROSITE" id="PS01124"/>
    </source>
</evidence>
<dbReference type="Pfam" id="PF14525">
    <property type="entry name" value="AraC_binding_2"/>
    <property type="match status" value="1"/>
</dbReference>
<evidence type="ECO:0000313" key="6">
    <source>
        <dbReference type="Proteomes" id="UP001597299"/>
    </source>
</evidence>
<organism evidence="5 6">
    <name type="scientific">Ancylobacter oerskovii</name>
    <dbReference type="NCBI Taxonomy" id="459519"/>
    <lineage>
        <taxon>Bacteria</taxon>
        <taxon>Pseudomonadati</taxon>
        <taxon>Pseudomonadota</taxon>
        <taxon>Alphaproteobacteria</taxon>
        <taxon>Hyphomicrobiales</taxon>
        <taxon>Xanthobacteraceae</taxon>
        <taxon>Ancylobacter</taxon>
    </lineage>
</organism>
<proteinExistence type="predicted"/>
<dbReference type="RefSeq" id="WP_213352986.1">
    <property type="nucleotide sequence ID" value="NZ_JAHBGB010000031.1"/>
</dbReference>
<dbReference type="InterPro" id="IPR009057">
    <property type="entry name" value="Homeodomain-like_sf"/>
</dbReference>
<evidence type="ECO:0000256" key="3">
    <source>
        <dbReference type="ARBA" id="ARBA00023163"/>
    </source>
</evidence>
<dbReference type="SUPFAM" id="SSF46689">
    <property type="entry name" value="Homeodomain-like"/>
    <property type="match status" value="1"/>
</dbReference>
<dbReference type="Pfam" id="PF12833">
    <property type="entry name" value="HTH_18"/>
    <property type="match status" value="1"/>
</dbReference>
<dbReference type="SMART" id="SM00342">
    <property type="entry name" value="HTH_ARAC"/>
    <property type="match status" value="1"/>
</dbReference>
<name>A0ABW4YWC7_9HYPH</name>
<reference evidence="6" key="1">
    <citation type="journal article" date="2019" name="Int. J. Syst. Evol. Microbiol.">
        <title>The Global Catalogue of Microorganisms (GCM) 10K type strain sequencing project: providing services to taxonomists for standard genome sequencing and annotation.</title>
        <authorList>
            <consortium name="The Broad Institute Genomics Platform"/>
            <consortium name="The Broad Institute Genome Sequencing Center for Infectious Disease"/>
            <person name="Wu L."/>
            <person name="Ma J."/>
        </authorList>
    </citation>
    <scope>NUCLEOTIDE SEQUENCE [LARGE SCALE GENOMIC DNA]</scope>
    <source>
        <strain evidence="6">CCM 7435</strain>
    </source>
</reference>
<evidence type="ECO:0000256" key="1">
    <source>
        <dbReference type="ARBA" id="ARBA00023015"/>
    </source>
</evidence>
<dbReference type="Gene3D" id="1.10.10.60">
    <property type="entry name" value="Homeodomain-like"/>
    <property type="match status" value="1"/>
</dbReference>
<dbReference type="PROSITE" id="PS01124">
    <property type="entry name" value="HTH_ARAC_FAMILY_2"/>
    <property type="match status" value="1"/>
</dbReference>
<protein>
    <submittedName>
        <fullName evidence="5">AraC family transcriptional regulator</fullName>
    </submittedName>
</protein>
<keyword evidence="1" id="KW-0805">Transcription regulation</keyword>
<accession>A0ABW4YWC7</accession>
<evidence type="ECO:0000313" key="5">
    <source>
        <dbReference type="EMBL" id="MFD2140439.1"/>
    </source>
</evidence>
<keyword evidence="3" id="KW-0804">Transcription</keyword>
<dbReference type="InterPro" id="IPR035418">
    <property type="entry name" value="AraC-bd_2"/>
</dbReference>